<evidence type="ECO:0000256" key="1">
    <source>
        <dbReference type="SAM" id="Phobius"/>
    </source>
</evidence>
<feature type="transmembrane region" description="Helical" evidence="1">
    <location>
        <begin position="20"/>
        <end position="38"/>
    </location>
</feature>
<keyword evidence="1" id="KW-0472">Membrane</keyword>
<evidence type="ECO:0000313" key="2">
    <source>
        <dbReference type="EMBL" id="HAE50169.1"/>
    </source>
</evidence>
<feature type="transmembrane region" description="Helical" evidence="1">
    <location>
        <begin position="83"/>
        <end position="100"/>
    </location>
</feature>
<dbReference type="Proteomes" id="UP000257706">
    <property type="component" value="Unassembled WGS sequence"/>
</dbReference>
<dbReference type="EMBL" id="DMAI01000363">
    <property type="protein sequence ID" value="HAE50169.1"/>
    <property type="molecule type" value="Genomic_DNA"/>
</dbReference>
<comment type="caution">
    <text evidence="2">The sequence shown here is derived from an EMBL/GenBank/DDBJ whole genome shotgun (WGS) entry which is preliminary data.</text>
</comment>
<reference evidence="2 3" key="1">
    <citation type="journal article" date="2018" name="Nat. Biotechnol.">
        <title>A standardized bacterial taxonomy based on genome phylogeny substantially revises the tree of life.</title>
        <authorList>
            <person name="Parks D.H."/>
            <person name="Chuvochina M."/>
            <person name="Waite D.W."/>
            <person name="Rinke C."/>
            <person name="Skarshewski A."/>
            <person name="Chaumeil P.A."/>
            <person name="Hugenholtz P."/>
        </authorList>
    </citation>
    <scope>NUCLEOTIDE SEQUENCE [LARGE SCALE GENOMIC DNA]</scope>
    <source>
        <strain evidence="2">UBA8739</strain>
    </source>
</reference>
<proteinExistence type="predicted"/>
<accession>A0A3B9ISG9</accession>
<keyword evidence="1" id="KW-0812">Transmembrane</keyword>
<organism evidence="2 3">
    <name type="scientific">Tistrella mobilis</name>
    <dbReference type="NCBI Taxonomy" id="171437"/>
    <lineage>
        <taxon>Bacteria</taxon>
        <taxon>Pseudomonadati</taxon>
        <taxon>Pseudomonadota</taxon>
        <taxon>Alphaproteobacteria</taxon>
        <taxon>Geminicoccales</taxon>
        <taxon>Geminicoccaceae</taxon>
        <taxon>Tistrella</taxon>
    </lineage>
</organism>
<protein>
    <submittedName>
        <fullName evidence="2">Uncharacterized protein</fullName>
    </submittedName>
</protein>
<name>A0A3B9ISG9_9PROT</name>
<gene>
    <name evidence="2" type="ORF">DCK97_22390</name>
</gene>
<keyword evidence="1" id="KW-1133">Transmembrane helix</keyword>
<dbReference type="RefSeq" id="WP_296719189.1">
    <property type="nucleotide sequence ID" value="NZ_CP121065.1"/>
</dbReference>
<feature type="transmembrane region" description="Helical" evidence="1">
    <location>
        <begin position="44"/>
        <end position="62"/>
    </location>
</feature>
<dbReference type="AlphaFoldDB" id="A0A3B9ISG9"/>
<sequence length="102" mass="11608">MWRALKTLFTPARLSWPEYLVLALAVLLMVWSAWWGRLITGEALTPYFAGMLIYMVVARLLTGPWDEAVAGRPGMRRKPWVQTRVFAGWSVITFLVAAAVRL</sequence>
<evidence type="ECO:0000313" key="3">
    <source>
        <dbReference type="Proteomes" id="UP000257706"/>
    </source>
</evidence>